<proteinExistence type="predicted"/>
<name>A0A7W8JZJ3_9DEIO</name>
<feature type="region of interest" description="Disordered" evidence="1">
    <location>
        <begin position="1"/>
        <end position="20"/>
    </location>
</feature>
<accession>A0A7W8JZJ3</accession>
<dbReference type="AlphaFoldDB" id="A0A7W8JZJ3"/>
<comment type="caution">
    <text evidence="3">The sequence shown here is derived from an EMBL/GenBank/DDBJ whole genome shotgun (WGS) entry which is preliminary data.</text>
</comment>
<dbReference type="InterPro" id="IPR024559">
    <property type="entry name" value="DUF3846"/>
</dbReference>
<sequence>MQPTMRVIHPDGRQESHPLTPETDTYELLKKLVGGWLEYVPAHYHALQDHEAVIDEEGLLKALPPNWAGSRLIGLDLTQYPPLHGPIVIVPHNPEDGPSPAQQRQHAASGNNLVSVYVRALKGDAEALATLGVRSPDEITVIDGRMAAPRHLYLIHPDGQAERFTAGSDDEGRRWIEGKLGQAYRFSPHECGVQAYAVIYSAAPTDQRPNGPAQKAAALGATPCGPVVLIPTGQPDPSPTHQRLDEALNGSAAARAELGLTAGW</sequence>
<evidence type="ECO:0000313" key="3">
    <source>
        <dbReference type="EMBL" id="MBB5364494.1"/>
    </source>
</evidence>
<dbReference type="Proteomes" id="UP000552709">
    <property type="component" value="Unassembled WGS sequence"/>
</dbReference>
<keyword evidence="4" id="KW-1185">Reference proteome</keyword>
<reference evidence="3 4" key="1">
    <citation type="submission" date="2020-08" db="EMBL/GenBank/DDBJ databases">
        <title>Genomic Encyclopedia of Type Strains, Phase IV (KMG-IV): sequencing the most valuable type-strain genomes for metagenomic binning, comparative biology and taxonomic classification.</title>
        <authorList>
            <person name="Goeker M."/>
        </authorList>
    </citation>
    <scope>NUCLEOTIDE SEQUENCE [LARGE SCALE GENOMIC DNA]</scope>
    <source>
        <strain evidence="3 4">DSM 27939</strain>
    </source>
</reference>
<gene>
    <name evidence="3" type="ORF">HNQ08_003606</name>
</gene>
<evidence type="ECO:0000256" key="1">
    <source>
        <dbReference type="SAM" id="MobiDB-lite"/>
    </source>
</evidence>
<protein>
    <recommendedName>
        <fullName evidence="2">DUF3846 domain-containing protein</fullName>
    </recommendedName>
</protein>
<feature type="domain" description="DUF3846" evidence="2">
    <location>
        <begin position="10"/>
        <end position="97"/>
    </location>
</feature>
<evidence type="ECO:0000313" key="4">
    <source>
        <dbReference type="Proteomes" id="UP000552709"/>
    </source>
</evidence>
<dbReference type="EMBL" id="JACHFL010000010">
    <property type="protein sequence ID" value="MBB5364494.1"/>
    <property type="molecule type" value="Genomic_DNA"/>
</dbReference>
<dbReference type="Pfam" id="PF12957">
    <property type="entry name" value="DUF3846"/>
    <property type="match status" value="1"/>
</dbReference>
<evidence type="ECO:0000259" key="2">
    <source>
        <dbReference type="Pfam" id="PF12957"/>
    </source>
</evidence>
<dbReference type="RefSeq" id="WP_184134930.1">
    <property type="nucleotide sequence ID" value="NZ_JACHFL010000010.1"/>
</dbReference>
<organism evidence="3 4">
    <name type="scientific">Deinococcus humi</name>
    <dbReference type="NCBI Taxonomy" id="662880"/>
    <lineage>
        <taxon>Bacteria</taxon>
        <taxon>Thermotogati</taxon>
        <taxon>Deinococcota</taxon>
        <taxon>Deinococci</taxon>
        <taxon>Deinococcales</taxon>
        <taxon>Deinococcaceae</taxon>
        <taxon>Deinococcus</taxon>
    </lineage>
</organism>